<keyword evidence="7" id="KW-0560">Oxidoreductase</keyword>
<proteinExistence type="inferred from homology"/>
<dbReference type="GO" id="GO:0070403">
    <property type="term" value="F:NAD+ binding"/>
    <property type="evidence" value="ECO:0007669"/>
    <property type="project" value="InterPro"/>
</dbReference>
<feature type="domain" description="3-hydroxyacyl-CoA dehydrogenase NAD binding" evidence="17">
    <location>
        <begin position="299"/>
        <end position="474"/>
    </location>
</feature>
<evidence type="ECO:0000256" key="6">
    <source>
        <dbReference type="ARBA" id="ARBA00022963"/>
    </source>
</evidence>
<dbReference type="Pfam" id="PF00725">
    <property type="entry name" value="3HCDH"/>
    <property type="match status" value="2"/>
</dbReference>
<feature type="domain" description="3-hydroxyacyl-CoA dehydrogenase C-terminal" evidence="16">
    <location>
        <begin position="612"/>
        <end position="654"/>
    </location>
</feature>
<evidence type="ECO:0000256" key="13">
    <source>
        <dbReference type="ARBA" id="ARBA00023268"/>
    </source>
</evidence>
<dbReference type="GO" id="GO:0016853">
    <property type="term" value="F:isomerase activity"/>
    <property type="evidence" value="ECO:0007669"/>
    <property type="project" value="UniProtKB-KW"/>
</dbReference>
<dbReference type="AlphaFoldDB" id="A0A1I6GRX4"/>
<dbReference type="InterPro" id="IPR008927">
    <property type="entry name" value="6-PGluconate_DH-like_C_sf"/>
</dbReference>
<evidence type="ECO:0000259" key="16">
    <source>
        <dbReference type="Pfam" id="PF00725"/>
    </source>
</evidence>
<keyword evidence="11" id="KW-0413">Isomerase</keyword>
<comment type="pathway">
    <text evidence="2">Lipid metabolism; fatty acid beta-oxidation.</text>
</comment>
<dbReference type="Proteomes" id="UP000199658">
    <property type="component" value="Unassembled WGS sequence"/>
</dbReference>
<dbReference type="EMBL" id="FOYO01000001">
    <property type="protein sequence ID" value="SFR44938.1"/>
    <property type="molecule type" value="Genomic_DNA"/>
</dbReference>
<sequence>MKQAPKHPVRLERQGNVSLIVIENPPVNALGAAVRRGIAAALNAALSNDKTDAVVIAANGRTFPVGADIREFDMAPQQPSLSQLCSLVEDARKPVIAAIQGTALGGGLELAMAAHYRIASKDARMGLPEIKLGTLPGAGGTQRLPRLIGPELALDMMLTGSQVSAGIAAEMGLIDLVTSNDLRAEAVAFARSVKEPRPTSQNRTHLSDGSAYMATVAARRAQVKMELGADALAPNKIIDCVESALLLPVETGLQVERSAFEDCIASRESAGLRHAFFAERAAAKFPEAAEAKPEPVDRIAIVGGGLMGSGIAIAALQSGFAVTLVEQGESGVNAALERIGAFYERSVAKGRLSEAQGAAALTHLQLTNKLDGLGEADLIIEAVAEDFDLKAGILSEIGSLAKPDAVIATNTSYLDLAALAATTGRAANTIGLHFFAPAQSNALVEIGVHDTASPQAVMTGLGFVRALGKTAVRARVHAGFGSGYIGNAILEAYRHAADLMLEDGATPAQIDGAMRSFGFRLGPYQVADMSGLDIAYARRKSKPRDPEARYVEIADKMVEQGWLGQKSGRGYYIYIDGQRQGVPNGDVLKLIAEHRAKLGITPRKFTDRDIRDRILLAIVNAGARLLGEGVAARPSDIDTVMIHGFGYPRGRGGPMMDADATTPSIIASRLSILAPEEPTLWGAAPVLTMLAQERQKFADLNTA</sequence>
<keyword evidence="5" id="KW-0276">Fatty acid metabolism</keyword>
<dbReference type="OrthoDB" id="9771883at2"/>
<evidence type="ECO:0000256" key="12">
    <source>
        <dbReference type="ARBA" id="ARBA00023239"/>
    </source>
</evidence>
<dbReference type="UniPathway" id="UPA00659"/>
<dbReference type="PROSITE" id="PS00166">
    <property type="entry name" value="ENOYL_COA_HYDRATASE"/>
    <property type="match status" value="1"/>
</dbReference>
<evidence type="ECO:0000256" key="15">
    <source>
        <dbReference type="RuleBase" id="RU003707"/>
    </source>
</evidence>
<dbReference type="InterPro" id="IPR029045">
    <property type="entry name" value="ClpP/crotonase-like_dom_sf"/>
</dbReference>
<evidence type="ECO:0000256" key="11">
    <source>
        <dbReference type="ARBA" id="ARBA00023235"/>
    </source>
</evidence>
<dbReference type="STRING" id="670154.SAMN04488002_1899"/>
<evidence type="ECO:0000256" key="7">
    <source>
        <dbReference type="ARBA" id="ARBA00023002"/>
    </source>
</evidence>
<dbReference type="Pfam" id="PF02737">
    <property type="entry name" value="3HCDH_N"/>
    <property type="match status" value="1"/>
</dbReference>
<dbReference type="SUPFAM" id="SSF51735">
    <property type="entry name" value="NAD(P)-binding Rossmann-fold domains"/>
    <property type="match status" value="1"/>
</dbReference>
<comment type="subunit">
    <text evidence="4">Monomer.</text>
</comment>
<comment type="catalytic activity">
    <reaction evidence="14">
        <text>a (3S)-3-hydroxyacyl-CoA + NAD(+) = a 3-oxoacyl-CoA + NADH + H(+)</text>
        <dbReference type="Rhea" id="RHEA:22432"/>
        <dbReference type="ChEBI" id="CHEBI:15378"/>
        <dbReference type="ChEBI" id="CHEBI:57318"/>
        <dbReference type="ChEBI" id="CHEBI:57540"/>
        <dbReference type="ChEBI" id="CHEBI:57945"/>
        <dbReference type="ChEBI" id="CHEBI:90726"/>
        <dbReference type="EC" id="1.1.1.35"/>
    </reaction>
</comment>
<keyword evidence="13" id="KW-0511">Multifunctional enzyme</keyword>
<dbReference type="CDD" id="cd06558">
    <property type="entry name" value="crotonase-like"/>
    <property type="match status" value="1"/>
</dbReference>
<dbReference type="Gene3D" id="1.10.1040.50">
    <property type="match status" value="1"/>
</dbReference>
<dbReference type="GO" id="GO:0006635">
    <property type="term" value="P:fatty acid beta-oxidation"/>
    <property type="evidence" value="ECO:0007669"/>
    <property type="project" value="UniProtKB-UniPathway"/>
</dbReference>
<evidence type="ECO:0000256" key="14">
    <source>
        <dbReference type="ARBA" id="ARBA00049556"/>
    </source>
</evidence>
<evidence type="ECO:0000256" key="8">
    <source>
        <dbReference type="ARBA" id="ARBA00023027"/>
    </source>
</evidence>
<dbReference type="GO" id="GO:0004300">
    <property type="term" value="F:enoyl-CoA hydratase activity"/>
    <property type="evidence" value="ECO:0007669"/>
    <property type="project" value="UniProtKB-ARBA"/>
</dbReference>
<dbReference type="InterPro" id="IPR006108">
    <property type="entry name" value="3HC_DH_C"/>
</dbReference>
<dbReference type="Gene3D" id="3.40.50.720">
    <property type="entry name" value="NAD(P)-binding Rossmann-like Domain"/>
    <property type="match status" value="1"/>
</dbReference>
<keyword evidence="19" id="KW-1185">Reference proteome</keyword>
<evidence type="ECO:0000256" key="9">
    <source>
        <dbReference type="ARBA" id="ARBA00023098"/>
    </source>
</evidence>
<dbReference type="InterPro" id="IPR006176">
    <property type="entry name" value="3-OHacyl-CoA_DH_NAD-bd"/>
</dbReference>
<keyword evidence="6" id="KW-0442">Lipid degradation</keyword>
<dbReference type="PANTHER" id="PTHR23309">
    <property type="entry name" value="3-HYDROXYACYL-COA DEHYROGENASE"/>
    <property type="match status" value="1"/>
</dbReference>
<keyword evidence="12" id="KW-0456">Lyase</keyword>
<protein>
    <submittedName>
        <fullName evidence="18">Short chain enoyl-CoA hydratase /3-hydroxyacyl-CoA dehydrogenase</fullName>
    </submittedName>
</protein>
<dbReference type="RefSeq" id="WP_090215851.1">
    <property type="nucleotide sequence ID" value="NZ_FOYO01000001.1"/>
</dbReference>
<evidence type="ECO:0000256" key="5">
    <source>
        <dbReference type="ARBA" id="ARBA00022832"/>
    </source>
</evidence>
<evidence type="ECO:0000256" key="1">
    <source>
        <dbReference type="ARBA" id="ARBA00004275"/>
    </source>
</evidence>
<dbReference type="Gene3D" id="3.90.226.10">
    <property type="entry name" value="2-enoyl-CoA Hydratase, Chain A, domain 1"/>
    <property type="match status" value="1"/>
</dbReference>
<dbReference type="SUPFAM" id="SSF48179">
    <property type="entry name" value="6-phosphogluconate dehydrogenase C-terminal domain-like"/>
    <property type="match status" value="2"/>
</dbReference>
<accession>A0A1I6GRX4</accession>
<evidence type="ECO:0000256" key="2">
    <source>
        <dbReference type="ARBA" id="ARBA00005005"/>
    </source>
</evidence>
<evidence type="ECO:0000256" key="4">
    <source>
        <dbReference type="ARBA" id="ARBA00011245"/>
    </source>
</evidence>
<evidence type="ECO:0000259" key="17">
    <source>
        <dbReference type="Pfam" id="PF02737"/>
    </source>
</evidence>
<dbReference type="SUPFAM" id="SSF52096">
    <property type="entry name" value="ClpP/crotonase"/>
    <property type="match status" value="1"/>
</dbReference>
<dbReference type="Pfam" id="PF00378">
    <property type="entry name" value="ECH_1"/>
    <property type="match status" value="1"/>
</dbReference>
<comment type="similarity">
    <text evidence="3">In the N-terminal section; belongs to the enoyl-CoA hydratase/isomerase family.</text>
</comment>
<evidence type="ECO:0000313" key="19">
    <source>
        <dbReference type="Proteomes" id="UP000199658"/>
    </source>
</evidence>
<dbReference type="InterPro" id="IPR001753">
    <property type="entry name" value="Enoyl-CoA_hydra/iso"/>
</dbReference>
<comment type="subcellular location">
    <subcellularLocation>
        <location evidence="1">Peroxisome</location>
    </subcellularLocation>
</comment>
<name>A0A1I6GRX4_9RHOB</name>
<dbReference type="InterPro" id="IPR036291">
    <property type="entry name" value="NAD(P)-bd_dom_sf"/>
</dbReference>
<organism evidence="18 19">
    <name type="scientific">Litoreibacter janthinus</name>
    <dbReference type="NCBI Taxonomy" id="670154"/>
    <lineage>
        <taxon>Bacteria</taxon>
        <taxon>Pseudomonadati</taxon>
        <taxon>Pseudomonadota</taxon>
        <taxon>Alphaproteobacteria</taxon>
        <taxon>Rhodobacterales</taxon>
        <taxon>Roseobacteraceae</taxon>
        <taxon>Litoreibacter</taxon>
    </lineage>
</organism>
<feature type="domain" description="3-hydroxyacyl-CoA dehydrogenase C-terminal" evidence="16">
    <location>
        <begin position="483"/>
        <end position="574"/>
    </location>
</feature>
<dbReference type="GO" id="GO:0003857">
    <property type="term" value="F:(3S)-3-hydroxyacyl-CoA dehydrogenase (NAD+) activity"/>
    <property type="evidence" value="ECO:0007669"/>
    <property type="project" value="UniProtKB-EC"/>
</dbReference>
<keyword evidence="9" id="KW-0443">Lipid metabolism</keyword>
<comment type="similarity">
    <text evidence="15">Belongs to the enoyl-CoA hydratase/isomerase family.</text>
</comment>
<keyword evidence="10" id="KW-0576">Peroxisome</keyword>
<keyword evidence="8" id="KW-0520">NAD</keyword>
<reference evidence="19" key="1">
    <citation type="submission" date="2016-10" db="EMBL/GenBank/DDBJ databases">
        <authorList>
            <person name="Varghese N."/>
            <person name="Submissions S."/>
        </authorList>
    </citation>
    <scope>NUCLEOTIDE SEQUENCE [LARGE SCALE GENOMIC DNA]</scope>
    <source>
        <strain evidence="19">DSM 26921</strain>
    </source>
</reference>
<evidence type="ECO:0000313" key="18">
    <source>
        <dbReference type="EMBL" id="SFR44938.1"/>
    </source>
</evidence>
<evidence type="ECO:0000256" key="3">
    <source>
        <dbReference type="ARBA" id="ARBA00008750"/>
    </source>
</evidence>
<dbReference type="InterPro" id="IPR018376">
    <property type="entry name" value="Enoyl-CoA_hyd/isom_CS"/>
</dbReference>
<gene>
    <name evidence="18" type="ORF">SAMN04488002_1899</name>
</gene>
<evidence type="ECO:0000256" key="10">
    <source>
        <dbReference type="ARBA" id="ARBA00023140"/>
    </source>
</evidence>
<dbReference type="PANTHER" id="PTHR23309:SF49">
    <property type="entry name" value="PEROXISOMAL BIFUNCTIONAL ENZYME"/>
    <property type="match status" value="1"/>
</dbReference>